<dbReference type="Proteomes" id="UP001152798">
    <property type="component" value="Chromosome 4"/>
</dbReference>
<evidence type="ECO:0000313" key="2">
    <source>
        <dbReference type="Proteomes" id="UP001152798"/>
    </source>
</evidence>
<keyword evidence="2" id="KW-1185">Reference proteome</keyword>
<dbReference type="AlphaFoldDB" id="A0A9P0HB64"/>
<evidence type="ECO:0000313" key="1">
    <source>
        <dbReference type="EMBL" id="CAH1398763.1"/>
    </source>
</evidence>
<dbReference type="EMBL" id="OV725080">
    <property type="protein sequence ID" value="CAH1398763.1"/>
    <property type="molecule type" value="Genomic_DNA"/>
</dbReference>
<name>A0A9P0HB64_NEZVI</name>
<accession>A0A9P0HB64</accession>
<organism evidence="1 2">
    <name type="scientific">Nezara viridula</name>
    <name type="common">Southern green stink bug</name>
    <name type="synonym">Cimex viridulus</name>
    <dbReference type="NCBI Taxonomy" id="85310"/>
    <lineage>
        <taxon>Eukaryota</taxon>
        <taxon>Metazoa</taxon>
        <taxon>Ecdysozoa</taxon>
        <taxon>Arthropoda</taxon>
        <taxon>Hexapoda</taxon>
        <taxon>Insecta</taxon>
        <taxon>Pterygota</taxon>
        <taxon>Neoptera</taxon>
        <taxon>Paraneoptera</taxon>
        <taxon>Hemiptera</taxon>
        <taxon>Heteroptera</taxon>
        <taxon>Panheteroptera</taxon>
        <taxon>Pentatomomorpha</taxon>
        <taxon>Pentatomoidea</taxon>
        <taxon>Pentatomidae</taxon>
        <taxon>Pentatominae</taxon>
        <taxon>Nezara</taxon>
    </lineage>
</organism>
<proteinExistence type="predicted"/>
<protein>
    <submittedName>
        <fullName evidence="1">Uncharacterized protein</fullName>
    </submittedName>
</protein>
<sequence>MNLKGILFSCGRRPAERNPPVCPDQITKHMISSCLTLCIHSFSTTTAILSRRNASRKNFYLVYEL</sequence>
<gene>
    <name evidence="1" type="ORF">NEZAVI_LOCUS8354</name>
</gene>
<reference evidence="1" key="1">
    <citation type="submission" date="2022-01" db="EMBL/GenBank/DDBJ databases">
        <authorList>
            <person name="King R."/>
        </authorList>
    </citation>
    <scope>NUCLEOTIDE SEQUENCE</scope>
</reference>